<dbReference type="EMBL" id="CP000724">
    <property type="protein sequence ID" value="ABR47928.1"/>
    <property type="molecule type" value="Genomic_DNA"/>
</dbReference>
<dbReference type="KEGG" id="amt:Amet_1755"/>
<organism evidence="2 3">
    <name type="scientific">Alkaliphilus metalliredigens (strain QYMF)</name>
    <dbReference type="NCBI Taxonomy" id="293826"/>
    <lineage>
        <taxon>Bacteria</taxon>
        <taxon>Bacillati</taxon>
        <taxon>Bacillota</taxon>
        <taxon>Clostridia</taxon>
        <taxon>Peptostreptococcales</taxon>
        <taxon>Natronincolaceae</taxon>
        <taxon>Alkaliphilus</taxon>
    </lineage>
</organism>
<proteinExistence type="predicted"/>
<keyword evidence="3" id="KW-1185">Reference proteome</keyword>
<dbReference type="SUPFAM" id="SSF49785">
    <property type="entry name" value="Galactose-binding domain-like"/>
    <property type="match status" value="1"/>
</dbReference>
<dbReference type="NCBIfam" id="NF047619">
    <property type="entry name" value="NADase_discoid"/>
    <property type="match status" value="1"/>
</dbReference>
<dbReference type="eggNOG" id="COG2304">
    <property type="taxonomic scope" value="Bacteria"/>
</dbReference>
<dbReference type="PROSITE" id="PS50234">
    <property type="entry name" value="VWFA"/>
    <property type="match status" value="1"/>
</dbReference>
<dbReference type="RefSeq" id="WP_012062966.1">
    <property type="nucleotide sequence ID" value="NC_009633.1"/>
</dbReference>
<dbReference type="InterPro" id="IPR057561">
    <property type="entry name" value="NADase_transloc"/>
</dbReference>
<evidence type="ECO:0000313" key="2">
    <source>
        <dbReference type="EMBL" id="ABR47928.1"/>
    </source>
</evidence>
<evidence type="ECO:0000313" key="3">
    <source>
        <dbReference type="Proteomes" id="UP000001572"/>
    </source>
</evidence>
<name>A6TP10_ALKMQ</name>
<dbReference type="HOGENOM" id="CLU_494045_0_0_9"/>
<dbReference type="InterPro" id="IPR036465">
    <property type="entry name" value="vWFA_dom_sf"/>
</dbReference>
<dbReference type="CDD" id="cd00198">
    <property type="entry name" value="vWFA"/>
    <property type="match status" value="1"/>
</dbReference>
<reference evidence="3" key="1">
    <citation type="journal article" date="2016" name="Genome Announc.">
        <title>Complete genome sequence of Alkaliphilus metalliredigens strain QYMF, an alkaliphilic and metal-reducing bacterium isolated from borax-contaminated leachate ponds.</title>
        <authorList>
            <person name="Hwang C."/>
            <person name="Copeland A."/>
            <person name="Lucas S."/>
            <person name="Lapidus A."/>
            <person name="Barry K."/>
            <person name="Detter J.C."/>
            <person name="Glavina Del Rio T."/>
            <person name="Hammon N."/>
            <person name="Israni S."/>
            <person name="Dalin E."/>
            <person name="Tice H."/>
            <person name="Pitluck S."/>
            <person name="Chertkov O."/>
            <person name="Brettin T."/>
            <person name="Bruce D."/>
            <person name="Han C."/>
            <person name="Schmutz J."/>
            <person name="Larimer F."/>
            <person name="Land M.L."/>
            <person name="Hauser L."/>
            <person name="Kyrpides N."/>
            <person name="Mikhailova N."/>
            <person name="Ye Q."/>
            <person name="Zhou J."/>
            <person name="Richardson P."/>
            <person name="Fields M.W."/>
        </authorList>
    </citation>
    <scope>NUCLEOTIDE SEQUENCE [LARGE SCALE GENOMIC DNA]</scope>
    <source>
        <strain evidence="3">QYMF</strain>
    </source>
</reference>
<dbReference type="NCBIfam" id="TIGR03436">
    <property type="entry name" value="acidobact_VWFA"/>
    <property type="match status" value="1"/>
</dbReference>
<protein>
    <submittedName>
        <fullName evidence="2">von Willebrand factor, type A</fullName>
    </submittedName>
</protein>
<dbReference type="Pfam" id="PF25302">
    <property type="entry name" value="NADase_transloc"/>
    <property type="match status" value="1"/>
</dbReference>
<dbReference type="SMART" id="SM00327">
    <property type="entry name" value="VWA"/>
    <property type="match status" value="1"/>
</dbReference>
<gene>
    <name evidence="2" type="ordered locus">Amet_1755</name>
</gene>
<dbReference type="PANTHER" id="PTHR10338">
    <property type="entry name" value="INTER-ALPHA-TRYPSIN INHIBITOR HEAVY CHAIN FAMILY MEMBER"/>
    <property type="match status" value="1"/>
</dbReference>
<feature type="domain" description="VWFA" evidence="1">
    <location>
        <begin position="175"/>
        <end position="340"/>
    </location>
</feature>
<dbReference type="AlphaFoldDB" id="A6TP10"/>
<dbReference type="InterPro" id="IPR002035">
    <property type="entry name" value="VWF_A"/>
</dbReference>
<evidence type="ECO:0000259" key="1">
    <source>
        <dbReference type="PROSITE" id="PS50234"/>
    </source>
</evidence>
<sequence length="551" mass="62139">MFCKDCGESIKDETSNFCFKCGTKIKEVDLVEGRNKQLSNPKQLNNTVKTVAIALIAILALVSILRLTNLVKDKNVLEEIPVSQLTGDKSSEEVLSVTPESFIAKEAIDLKINQLDTSQFPKISLYFSALNAQGIPILNLTRDSFEIYEERIINSDTKPVKSDTFLANLQQVPLSVSLILDNSGSMSGNPMTQAKSAAKQFLNYVDFSNGDQVEIIEFNSDVYIRIPYGSDIKSLNTAIDTMESNSQTALYDALYTGLVRAYSQSGPKCILAFTDGEENASIRSVSEVTELSRATSIPIFIIGVGSLIDEESLKEIAEQTGGEYFYSPTAVELEQIYKTVYDQQKEQYVLTYESQNINSLKDWHYAMLRVIDESYAGELSKEYIPAHDYNLPIELLFSSVTASSTLEPQVEIFTNLRFDYLPYHAIDQSSNTAWVEGASGDGIGEWIRIDFLRPTTLSGMYIRNGYWRTAERLRQNNRIKRIRIEFSNGSSEEFNLSDPVNQNFNELLIGNGQRLDFITSHTTSYVKLEILEVYRGDRWRDTCISDILLFR</sequence>
<dbReference type="Pfam" id="PF00092">
    <property type="entry name" value="VWA"/>
    <property type="match status" value="1"/>
</dbReference>
<dbReference type="InterPro" id="IPR008979">
    <property type="entry name" value="Galactose-bd-like_sf"/>
</dbReference>
<dbReference type="STRING" id="293826.Amet_1755"/>
<dbReference type="Gene3D" id="2.60.120.260">
    <property type="entry name" value="Galactose-binding domain-like"/>
    <property type="match status" value="1"/>
</dbReference>
<dbReference type="Gene3D" id="3.40.50.410">
    <property type="entry name" value="von Willebrand factor, type A domain"/>
    <property type="match status" value="1"/>
</dbReference>
<dbReference type="Proteomes" id="UP000001572">
    <property type="component" value="Chromosome"/>
</dbReference>
<dbReference type="SUPFAM" id="SSF53300">
    <property type="entry name" value="vWA-like"/>
    <property type="match status" value="1"/>
</dbReference>
<dbReference type="InterPro" id="IPR050934">
    <property type="entry name" value="ITIH"/>
</dbReference>
<dbReference type="InterPro" id="IPR017802">
    <property type="entry name" value="VWFA-rel_acidobac-type"/>
</dbReference>
<accession>A6TP10</accession>
<dbReference type="OrthoDB" id="85718at2"/>
<dbReference type="PANTHER" id="PTHR10338:SF108">
    <property type="entry name" value="INTER-ALPHA-TRYPSIN INHIBITOR HEAVY CHAIN H4-LIKE PROTEIN"/>
    <property type="match status" value="1"/>
</dbReference>